<dbReference type="PANTHER" id="PTHR43176:SF3">
    <property type="entry name" value="3-HYDROXYISOBUTYRYL-COA HYDROLASE, MITOCHONDRIAL"/>
    <property type="match status" value="1"/>
</dbReference>
<comment type="caution">
    <text evidence="5">The sequence shown here is derived from an EMBL/GenBank/DDBJ whole genome shotgun (WGS) entry which is preliminary data.</text>
</comment>
<feature type="domain" description="Enoyl-CoA hydratase/isomerase" evidence="4">
    <location>
        <begin position="13"/>
        <end position="340"/>
    </location>
</feature>
<dbReference type="PANTHER" id="PTHR43176">
    <property type="entry name" value="3-HYDROXYISOBUTYRYL-COA HYDROLASE-RELATED"/>
    <property type="match status" value="1"/>
</dbReference>
<dbReference type="Gene3D" id="3.90.226.10">
    <property type="entry name" value="2-enoyl-CoA Hydratase, Chain A, domain 1"/>
    <property type="match status" value="1"/>
</dbReference>
<evidence type="ECO:0000256" key="1">
    <source>
        <dbReference type="ARBA" id="ARBA00001709"/>
    </source>
</evidence>
<evidence type="ECO:0000313" key="5">
    <source>
        <dbReference type="EMBL" id="KTD39790.1"/>
    </source>
</evidence>
<name>A0A0W0X5B4_9GAMM</name>
<accession>A0A0W0X5B4</accession>
<dbReference type="InterPro" id="IPR029045">
    <property type="entry name" value="ClpP/crotonase-like_dom_sf"/>
</dbReference>
<protein>
    <recommendedName>
        <fullName evidence="2">3-hydroxyisobutyryl-CoA hydrolase</fullName>
        <ecNumber evidence="2">3.1.2.4</ecNumber>
    </recommendedName>
</protein>
<dbReference type="RefSeq" id="WP_025385497.1">
    <property type="nucleotide sequence ID" value="NZ_LCUA01000015.1"/>
</dbReference>
<evidence type="ECO:0000259" key="4">
    <source>
        <dbReference type="Pfam" id="PF16113"/>
    </source>
</evidence>
<dbReference type="Pfam" id="PF16113">
    <property type="entry name" value="ECH_2"/>
    <property type="match status" value="1"/>
</dbReference>
<dbReference type="AlphaFoldDB" id="A0A0W0X5B4"/>
<dbReference type="EMBL" id="LNYP01000012">
    <property type="protein sequence ID" value="KTD39790.1"/>
    <property type="molecule type" value="Genomic_DNA"/>
</dbReference>
<dbReference type="PATRIC" id="fig|29423.5.peg.842"/>
<dbReference type="InterPro" id="IPR032259">
    <property type="entry name" value="HIBYL-CoA-H"/>
</dbReference>
<dbReference type="CDD" id="cd06558">
    <property type="entry name" value="crotonase-like"/>
    <property type="match status" value="1"/>
</dbReference>
<evidence type="ECO:0000256" key="2">
    <source>
        <dbReference type="ARBA" id="ARBA00011915"/>
    </source>
</evidence>
<dbReference type="SUPFAM" id="SSF52096">
    <property type="entry name" value="ClpP/crotonase"/>
    <property type="match status" value="1"/>
</dbReference>
<evidence type="ECO:0000256" key="3">
    <source>
        <dbReference type="ARBA" id="ARBA00022801"/>
    </source>
</evidence>
<organism evidence="5 6">
    <name type="scientific">Legionella oakridgensis</name>
    <dbReference type="NCBI Taxonomy" id="29423"/>
    <lineage>
        <taxon>Bacteria</taxon>
        <taxon>Pseudomonadati</taxon>
        <taxon>Pseudomonadota</taxon>
        <taxon>Gammaproteobacteria</taxon>
        <taxon>Legionellales</taxon>
        <taxon>Legionellaceae</taxon>
        <taxon>Legionella</taxon>
    </lineage>
</organism>
<dbReference type="InterPro" id="IPR045004">
    <property type="entry name" value="ECH_dom"/>
</dbReference>
<reference evidence="5 6" key="1">
    <citation type="submission" date="2015-11" db="EMBL/GenBank/DDBJ databases">
        <title>Genomic analysis of 38 Legionella species identifies large and diverse effector repertoires.</title>
        <authorList>
            <person name="Burstein D."/>
            <person name="Amaro F."/>
            <person name="Zusman T."/>
            <person name="Lifshitz Z."/>
            <person name="Cohen O."/>
            <person name="Gilbert J.A."/>
            <person name="Pupko T."/>
            <person name="Shuman H.A."/>
            <person name="Segal G."/>
        </authorList>
    </citation>
    <scope>NUCLEOTIDE SEQUENCE [LARGE SCALE GENOMIC DNA]</scope>
    <source>
        <strain evidence="5 6">Oak Ridge-10</strain>
    </source>
</reference>
<evidence type="ECO:0000313" key="6">
    <source>
        <dbReference type="Proteomes" id="UP000054858"/>
    </source>
</evidence>
<keyword evidence="3" id="KW-0378">Hydrolase</keyword>
<dbReference type="EC" id="3.1.2.4" evidence="2"/>
<gene>
    <name evidence="5" type="ORF">Loak_0806</name>
</gene>
<dbReference type="GO" id="GO:0006574">
    <property type="term" value="P:L-valine catabolic process"/>
    <property type="evidence" value="ECO:0007669"/>
    <property type="project" value="TreeGrafter"/>
</dbReference>
<dbReference type="GO" id="GO:0003860">
    <property type="term" value="F:3-hydroxyisobutyryl-CoA hydrolase activity"/>
    <property type="evidence" value="ECO:0007669"/>
    <property type="project" value="UniProtKB-EC"/>
</dbReference>
<proteinExistence type="predicted"/>
<comment type="catalytic activity">
    <reaction evidence="1">
        <text>3-hydroxy-2-methylpropanoyl-CoA + H2O = 3-hydroxy-2-methylpropanoate + CoA + H(+)</text>
        <dbReference type="Rhea" id="RHEA:20888"/>
        <dbReference type="ChEBI" id="CHEBI:11805"/>
        <dbReference type="ChEBI" id="CHEBI:15377"/>
        <dbReference type="ChEBI" id="CHEBI:15378"/>
        <dbReference type="ChEBI" id="CHEBI:57287"/>
        <dbReference type="ChEBI" id="CHEBI:57340"/>
        <dbReference type="EC" id="3.1.2.4"/>
    </reaction>
</comment>
<dbReference type="NCBIfam" id="NF004127">
    <property type="entry name" value="PRK05617.1"/>
    <property type="match status" value="1"/>
</dbReference>
<dbReference type="Proteomes" id="UP000054858">
    <property type="component" value="Unassembled WGS sequence"/>
</dbReference>
<sequence length="352" mass="39536">MADDVLFTRENQVGIITLNRSQALNALTLPMILALQEQLLAWQHDKTIHAVVVCAAPGKAFCAGGDVRWLYEQGRQHDPQQMQFFFHEYRLNHFIHHFSKPYIAYMNGITMGGGVGISLHGSHPIASEQFVFAMPETTIGFFPDIGASHLLSRCPGQFGMYLGLTGNRLNASEAYELGLVKQVIASEQWEAAFHHLLAADLSVAPHETVNACLQRFATPITSAPVLELAALINHTFGQSDVETILDALKEGEDNWHREILAILQQKSPLSLKITHKQIRKAKGMTMAECIKMDYCLVRHFMQAQDFYEGVRALLVDKDKSPRWQPPTLADVNERMVEQYFKDGEELPLLSLI</sequence>